<dbReference type="Proteomes" id="UP000283077">
    <property type="component" value="Unassembled WGS sequence"/>
</dbReference>
<keyword evidence="4" id="KW-0732">Signal</keyword>
<dbReference type="AlphaFoldDB" id="A0A437R298"/>
<evidence type="ECO:0000313" key="5">
    <source>
        <dbReference type="EMBL" id="RVU40878.1"/>
    </source>
</evidence>
<proteinExistence type="inferred from homology"/>
<protein>
    <submittedName>
        <fullName evidence="5">Deoxyribonuclease I</fullName>
    </submittedName>
</protein>
<evidence type="ECO:0000256" key="1">
    <source>
        <dbReference type="ARBA" id="ARBA00006429"/>
    </source>
</evidence>
<organism evidence="5 6">
    <name type="scientific">Rheinheimera riviphila</name>
    <dbReference type="NCBI Taxonomy" id="1834037"/>
    <lineage>
        <taxon>Bacteria</taxon>
        <taxon>Pseudomonadati</taxon>
        <taxon>Pseudomonadota</taxon>
        <taxon>Gammaproteobacteria</taxon>
        <taxon>Chromatiales</taxon>
        <taxon>Chromatiaceae</taxon>
        <taxon>Rheinheimera</taxon>
    </lineage>
</organism>
<keyword evidence="2" id="KW-0540">Nuclease</keyword>
<feature type="chain" id="PRO_5019171284" evidence="4">
    <location>
        <begin position="23"/>
        <end position="313"/>
    </location>
</feature>
<dbReference type="GO" id="GO:0004518">
    <property type="term" value="F:nuclease activity"/>
    <property type="evidence" value="ECO:0007669"/>
    <property type="project" value="UniProtKB-KW"/>
</dbReference>
<feature type="signal peptide" evidence="4">
    <location>
        <begin position="1"/>
        <end position="22"/>
    </location>
</feature>
<sequence length="313" mass="35574">MKYQWPVVYAVLLQLMSFALLAAPDDFSEAKRLAQRIYSDENQTFYCACPLRWQGGKGIPDLKACGYQVRKNGPRAQRIEWEHVVPAHQFGRNLSCWQQGGREQCGRNDDEFRRMEADLFNLKPAIGEVNGDRANFAFAELPGARAQHGACPIRIDFKRKLAEPRAEIRGDIARIYFYMADKYALQLEDAQQQLFLKWHQADPVDERELQLHQRIAQQMGQPNYFVTGSREWYLGYLPTGYGRSATPPTAAKVTKQSTPAVTGATQVLGNKNSKLYHLAHCPGFSQIGEKNRRWFSDEAAALDAGFHKAKNCD</sequence>
<keyword evidence="6" id="KW-1185">Reference proteome</keyword>
<dbReference type="Pfam" id="PF04231">
    <property type="entry name" value="Endonuclease_1"/>
    <property type="match status" value="1"/>
</dbReference>
<evidence type="ECO:0000313" key="6">
    <source>
        <dbReference type="Proteomes" id="UP000283077"/>
    </source>
</evidence>
<evidence type="ECO:0000256" key="2">
    <source>
        <dbReference type="ARBA" id="ARBA00022722"/>
    </source>
</evidence>
<dbReference type="SUPFAM" id="SSF57884">
    <property type="entry name" value="Ada DNA repair protein, N-terminal domain (N-Ada 10)"/>
    <property type="match status" value="1"/>
</dbReference>
<keyword evidence="3" id="KW-0378">Hydrolase</keyword>
<comment type="caution">
    <text evidence="5">The sequence shown here is derived from an EMBL/GenBank/DDBJ whole genome shotgun (WGS) entry which is preliminary data.</text>
</comment>
<dbReference type="RefSeq" id="WP_127697887.1">
    <property type="nucleotide sequence ID" value="NZ_SACS01000003.1"/>
</dbReference>
<evidence type="ECO:0000256" key="3">
    <source>
        <dbReference type="ARBA" id="ARBA00022801"/>
    </source>
</evidence>
<dbReference type="PANTHER" id="PTHR33607:SF2">
    <property type="entry name" value="ENDONUCLEASE-1"/>
    <property type="match status" value="1"/>
</dbReference>
<comment type="similarity">
    <text evidence="1">Belongs to the EndA/NucM nuclease family.</text>
</comment>
<reference evidence="5 6" key="1">
    <citation type="submission" date="2019-01" db="EMBL/GenBank/DDBJ databases">
        <authorList>
            <person name="Chen W.-M."/>
        </authorList>
    </citation>
    <scope>NUCLEOTIDE SEQUENCE [LARGE SCALE GENOMIC DNA]</scope>
    <source>
        <strain evidence="5 6">KYPC3</strain>
    </source>
</reference>
<dbReference type="OrthoDB" id="9800417at2"/>
<dbReference type="SUPFAM" id="SSF54060">
    <property type="entry name" value="His-Me finger endonucleases"/>
    <property type="match status" value="1"/>
</dbReference>
<dbReference type="EMBL" id="SACS01000003">
    <property type="protein sequence ID" value="RVU40878.1"/>
    <property type="molecule type" value="Genomic_DNA"/>
</dbReference>
<name>A0A437R298_9GAMM</name>
<dbReference type="InterPro" id="IPR035451">
    <property type="entry name" value="Ada-like_dom_sf"/>
</dbReference>
<evidence type="ECO:0000256" key="4">
    <source>
        <dbReference type="SAM" id="SignalP"/>
    </source>
</evidence>
<dbReference type="InterPro" id="IPR007346">
    <property type="entry name" value="Endonuclease-I"/>
</dbReference>
<dbReference type="InterPro" id="IPR044925">
    <property type="entry name" value="His-Me_finger_sf"/>
</dbReference>
<dbReference type="Gene3D" id="3.40.10.10">
    <property type="entry name" value="DNA Methylphosphotriester Repair Domain"/>
    <property type="match status" value="1"/>
</dbReference>
<gene>
    <name evidence="5" type="ORF">EOE67_04695</name>
</gene>
<accession>A0A437R298</accession>
<dbReference type="PANTHER" id="PTHR33607">
    <property type="entry name" value="ENDONUCLEASE-1"/>
    <property type="match status" value="1"/>
</dbReference>
<dbReference type="GO" id="GO:0016787">
    <property type="term" value="F:hydrolase activity"/>
    <property type="evidence" value="ECO:0007669"/>
    <property type="project" value="UniProtKB-KW"/>
</dbReference>